<accession>A0A834WPN0</accession>
<feature type="region of interest" description="Disordered" evidence="1">
    <location>
        <begin position="1"/>
        <end position="42"/>
    </location>
</feature>
<gene>
    <name evidence="2" type="ORF">G2W53_013698</name>
</gene>
<protein>
    <submittedName>
        <fullName evidence="2">DUF4228 domain protein</fullName>
    </submittedName>
</protein>
<reference evidence="2" key="1">
    <citation type="submission" date="2020-09" db="EMBL/GenBank/DDBJ databases">
        <title>Genome-Enabled Discovery of Anthraquinone Biosynthesis in Senna tora.</title>
        <authorList>
            <person name="Kang S.-H."/>
            <person name="Pandey R.P."/>
            <person name="Lee C.-M."/>
            <person name="Sim J.-S."/>
            <person name="Jeong J.-T."/>
            <person name="Choi B.-S."/>
            <person name="Jung M."/>
            <person name="Ginzburg D."/>
            <person name="Zhao K."/>
            <person name="Won S.Y."/>
            <person name="Oh T.-J."/>
            <person name="Yu Y."/>
            <person name="Kim N.-H."/>
            <person name="Lee O.R."/>
            <person name="Lee T.-H."/>
            <person name="Bashyal P."/>
            <person name="Kim T.-S."/>
            <person name="Lee W.-H."/>
            <person name="Kawkins C."/>
            <person name="Kim C.-K."/>
            <person name="Kim J.S."/>
            <person name="Ahn B.O."/>
            <person name="Rhee S.Y."/>
            <person name="Sohng J.K."/>
        </authorList>
    </citation>
    <scope>NUCLEOTIDE SEQUENCE</scope>
    <source>
        <tissue evidence="2">Leaf</tissue>
    </source>
</reference>
<dbReference type="PANTHER" id="PTHR33647:SF5">
    <property type="entry name" value="OS01G0793900 PROTEIN"/>
    <property type="match status" value="1"/>
</dbReference>
<dbReference type="AlphaFoldDB" id="A0A834WPN0"/>
<dbReference type="OrthoDB" id="610799at2759"/>
<dbReference type="Proteomes" id="UP000634136">
    <property type="component" value="Unassembled WGS sequence"/>
</dbReference>
<evidence type="ECO:0000256" key="1">
    <source>
        <dbReference type="SAM" id="MobiDB-lite"/>
    </source>
</evidence>
<evidence type="ECO:0000313" key="2">
    <source>
        <dbReference type="EMBL" id="KAF7831365.1"/>
    </source>
</evidence>
<dbReference type="PANTHER" id="PTHR33647">
    <property type="entry name" value="OS01G0793900 PROTEIN"/>
    <property type="match status" value="1"/>
</dbReference>
<keyword evidence="3" id="KW-1185">Reference proteome</keyword>
<sequence>MGNCLKHPSSASQYSIDEEEEEEEEGGDWDCSAARDDDGGGKTTEVKIKITKKQLEALLLAPPGKVSVKDLRVEQILAQLMAHSDRFQAHQRPWRPALQSIPELN</sequence>
<feature type="compositionally biased region" description="Basic and acidic residues" evidence="1">
    <location>
        <begin position="33"/>
        <end position="42"/>
    </location>
</feature>
<name>A0A834WPN0_9FABA</name>
<dbReference type="EMBL" id="JAAIUW010000005">
    <property type="protein sequence ID" value="KAF7831365.1"/>
    <property type="molecule type" value="Genomic_DNA"/>
</dbReference>
<proteinExistence type="predicted"/>
<feature type="region of interest" description="Disordered" evidence="1">
    <location>
        <begin position="85"/>
        <end position="105"/>
    </location>
</feature>
<comment type="caution">
    <text evidence="2">The sequence shown here is derived from an EMBL/GenBank/DDBJ whole genome shotgun (WGS) entry which is preliminary data.</text>
</comment>
<feature type="compositionally biased region" description="Acidic residues" evidence="1">
    <location>
        <begin position="16"/>
        <end position="28"/>
    </location>
</feature>
<organism evidence="2 3">
    <name type="scientific">Senna tora</name>
    <dbReference type="NCBI Taxonomy" id="362788"/>
    <lineage>
        <taxon>Eukaryota</taxon>
        <taxon>Viridiplantae</taxon>
        <taxon>Streptophyta</taxon>
        <taxon>Embryophyta</taxon>
        <taxon>Tracheophyta</taxon>
        <taxon>Spermatophyta</taxon>
        <taxon>Magnoliopsida</taxon>
        <taxon>eudicotyledons</taxon>
        <taxon>Gunneridae</taxon>
        <taxon>Pentapetalae</taxon>
        <taxon>rosids</taxon>
        <taxon>fabids</taxon>
        <taxon>Fabales</taxon>
        <taxon>Fabaceae</taxon>
        <taxon>Caesalpinioideae</taxon>
        <taxon>Cassia clade</taxon>
        <taxon>Senna</taxon>
    </lineage>
</organism>
<evidence type="ECO:0000313" key="3">
    <source>
        <dbReference type="Proteomes" id="UP000634136"/>
    </source>
</evidence>